<reference evidence="2" key="1">
    <citation type="journal article" date="2023" name="G3 (Bethesda)">
        <title>Genome assembly and association tests identify interacting loci associated with vigor, precocity, and sex in interspecific pistachio rootstocks.</title>
        <authorList>
            <person name="Palmer W."/>
            <person name="Jacygrad E."/>
            <person name="Sagayaradj S."/>
            <person name="Cavanaugh K."/>
            <person name="Han R."/>
            <person name="Bertier L."/>
            <person name="Beede B."/>
            <person name="Kafkas S."/>
            <person name="Golino D."/>
            <person name="Preece J."/>
            <person name="Michelmore R."/>
        </authorList>
    </citation>
    <scope>NUCLEOTIDE SEQUENCE [LARGE SCALE GENOMIC DNA]</scope>
</reference>
<proteinExistence type="predicted"/>
<gene>
    <name evidence="1" type="ORF">Pint_06916</name>
</gene>
<protein>
    <submittedName>
        <fullName evidence="1">Uncharacterized protein</fullName>
    </submittedName>
</protein>
<organism evidence="1 2">
    <name type="scientific">Pistacia integerrima</name>
    <dbReference type="NCBI Taxonomy" id="434235"/>
    <lineage>
        <taxon>Eukaryota</taxon>
        <taxon>Viridiplantae</taxon>
        <taxon>Streptophyta</taxon>
        <taxon>Embryophyta</taxon>
        <taxon>Tracheophyta</taxon>
        <taxon>Spermatophyta</taxon>
        <taxon>Magnoliopsida</taxon>
        <taxon>eudicotyledons</taxon>
        <taxon>Gunneridae</taxon>
        <taxon>Pentapetalae</taxon>
        <taxon>rosids</taxon>
        <taxon>malvids</taxon>
        <taxon>Sapindales</taxon>
        <taxon>Anacardiaceae</taxon>
        <taxon>Pistacia</taxon>
    </lineage>
</organism>
<dbReference type="Proteomes" id="UP001163603">
    <property type="component" value="Chromosome 10"/>
</dbReference>
<name>A0ACC0XWB7_9ROSI</name>
<evidence type="ECO:0000313" key="1">
    <source>
        <dbReference type="EMBL" id="KAJ0025777.1"/>
    </source>
</evidence>
<dbReference type="EMBL" id="CM047745">
    <property type="protein sequence ID" value="KAJ0025777.1"/>
    <property type="molecule type" value="Genomic_DNA"/>
</dbReference>
<accession>A0ACC0XWB7</accession>
<comment type="caution">
    <text evidence="1">The sequence shown here is derived from an EMBL/GenBank/DDBJ whole genome shotgun (WGS) entry which is preliminary data.</text>
</comment>
<keyword evidence="2" id="KW-1185">Reference proteome</keyword>
<evidence type="ECO:0000313" key="2">
    <source>
        <dbReference type="Proteomes" id="UP001163603"/>
    </source>
</evidence>
<sequence length="67" mass="7917">MIAHIPKVCIDGKLIFNSKEEEYQESKNHLTSIQDEPTGKLKSQIWSTFFNLILSWEKELSFYHSEE</sequence>